<gene>
    <name evidence="4" type="ORF">V6N12_011746</name>
</gene>
<dbReference type="CDD" id="cd03784">
    <property type="entry name" value="GT1_Gtf-like"/>
    <property type="match status" value="1"/>
</dbReference>
<dbReference type="Pfam" id="PF00201">
    <property type="entry name" value="UDPGT"/>
    <property type="match status" value="1"/>
</dbReference>
<keyword evidence="5" id="KW-1185">Reference proteome</keyword>
<evidence type="ECO:0000313" key="5">
    <source>
        <dbReference type="Proteomes" id="UP001472677"/>
    </source>
</evidence>
<evidence type="ECO:0000256" key="3">
    <source>
        <dbReference type="ARBA" id="ARBA00022679"/>
    </source>
</evidence>
<sequence>MATNKKSNGVHVLTIPFPAGGHILPHMDLIHQLLRRGLTVTIVVTPKVLPYLNPLLFLHPSTSIHTLVLPFPTPSSSPIPPGVEIMQDVSLAPYFIRSLGELFDPLVQWFQTHPSPPVAILSDMLLSPWVNSLASSLSIPNLSFSVLSPSAMFPWMSRYLKTTNGSDDDFFTGIHRGIATSWGLIFNSCTEFDGDKMNMIKDEFFQHDRLWAIGPLLPIKPNGTERGGPGSIPQQQIIAWLDSFHVDKSVVYVGFGTQISLSKGQMEALALALEESGVPFIWAINDTLKGEQEDGQHGDDRNMVPPGFEDKVRGKGLVIKGWTPQLAILEHRAVGSYLTHCGWNSALEGLLGEVLLLVWPMQIDHFDNAKLLADHLGVAVRVCEGLNTVPDATKLAQILSHSVSMDQPERARAMKLKETALAAIRNGGSSDKALDCLVQHLSSLSAGTIINKY</sequence>
<keyword evidence="2" id="KW-0328">Glycosyltransferase</keyword>
<comment type="similarity">
    <text evidence="1">Belongs to the UDP-glycosyltransferase family.</text>
</comment>
<dbReference type="PANTHER" id="PTHR48047">
    <property type="entry name" value="GLYCOSYLTRANSFERASE"/>
    <property type="match status" value="1"/>
</dbReference>
<dbReference type="EMBL" id="JBBPBM010000086">
    <property type="protein sequence ID" value="KAK8510376.1"/>
    <property type="molecule type" value="Genomic_DNA"/>
</dbReference>
<dbReference type="SUPFAM" id="SSF53756">
    <property type="entry name" value="UDP-Glycosyltransferase/glycogen phosphorylase"/>
    <property type="match status" value="1"/>
</dbReference>
<evidence type="ECO:0000256" key="2">
    <source>
        <dbReference type="ARBA" id="ARBA00022676"/>
    </source>
</evidence>
<dbReference type="Proteomes" id="UP001472677">
    <property type="component" value="Unassembled WGS sequence"/>
</dbReference>
<keyword evidence="3" id="KW-0808">Transferase</keyword>
<organism evidence="4 5">
    <name type="scientific">Hibiscus sabdariffa</name>
    <name type="common">roselle</name>
    <dbReference type="NCBI Taxonomy" id="183260"/>
    <lineage>
        <taxon>Eukaryota</taxon>
        <taxon>Viridiplantae</taxon>
        <taxon>Streptophyta</taxon>
        <taxon>Embryophyta</taxon>
        <taxon>Tracheophyta</taxon>
        <taxon>Spermatophyta</taxon>
        <taxon>Magnoliopsida</taxon>
        <taxon>eudicotyledons</taxon>
        <taxon>Gunneridae</taxon>
        <taxon>Pentapetalae</taxon>
        <taxon>rosids</taxon>
        <taxon>malvids</taxon>
        <taxon>Malvales</taxon>
        <taxon>Malvaceae</taxon>
        <taxon>Malvoideae</taxon>
        <taxon>Hibiscus</taxon>
    </lineage>
</organism>
<evidence type="ECO:0000256" key="1">
    <source>
        <dbReference type="ARBA" id="ARBA00009995"/>
    </source>
</evidence>
<evidence type="ECO:0000313" key="4">
    <source>
        <dbReference type="EMBL" id="KAK8510376.1"/>
    </source>
</evidence>
<dbReference type="Gene3D" id="3.40.50.2000">
    <property type="entry name" value="Glycogen Phosphorylase B"/>
    <property type="match status" value="2"/>
</dbReference>
<protein>
    <submittedName>
        <fullName evidence="4">Uncharacterized protein</fullName>
    </submittedName>
</protein>
<name>A0ABR2BTC5_9ROSI</name>
<reference evidence="4 5" key="1">
    <citation type="journal article" date="2024" name="G3 (Bethesda)">
        <title>Genome assembly of Hibiscus sabdariffa L. provides insights into metabolisms of medicinal natural products.</title>
        <authorList>
            <person name="Kim T."/>
        </authorList>
    </citation>
    <scope>NUCLEOTIDE SEQUENCE [LARGE SCALE GENOMIC DNA]</scope>
    <source>
        <strain evidence="4">TK-2024</strain>
        <tissue evidence="4">Old leaves</tissue>
    </source>
</reference>
<comment type="caution">
    <text evidence="4">The sequence shown here is derived from an EMBL/GenBank/DDBJ whole genome shotgun (WGS) entry which is preliminary data.</text>
</comment>
<proteinExistence type="inferred from homology"/>
<dbReference type="InterPro" id="IPR002213">
    <property type="entry name" value="UDP_glucos_trans"/>
</dbReference>
<accession>A0ABR2BTC5</accession>
<dbReference type="PANTHER" id="PTHR48047:SF5">
    <property type="entry name" value="FLAVONOL 7-O-RHAMNOSYLTRANSFERASE"/>
    <property type="match status" value="1"/>
</dbReference>